<organism evidence="1 2">
    <name type="scientific">Cinara cedri</name>
    <dbReference type="NCBI Taxonomy" id="506608"/>
    <lineage>
        <taxon>Eukaryota</taxon>
        <taxon>Metazoa</taxon>
        <taxon>Ecdysozoa</taxon>
        <taxon>Arthropoda</taxon>
        <taxon>Hexapoda</taxon>
        <taxon>Insecta</taxon>
        <taxon>Pterygota</taxon>
        <taxon>Neoptera</taxon>
        <taxon>Paraneoptera</taxon>
        <taxon>Hemiptera</taxon>
        <taxon>Sternorrhyncha</taxon>
        <taxon>Aphidomorpha</taxon>
        <taxon>Aphidoidea</taxon>
        <taxon>Aphididae</taxon>
        <taxon>Lachninae</taxon>
        <taxon>Cinara</taxon>
    </lineage>
</organism>
<keyword evidence="2" id="KW-1185">Reference proteome</keyword>
<dbReference type="EMBL" id="CABPRJ010000962">
    <property type="protein sequence ID" value="VVC33040.1"/>
    <property type="molecule type" value="Genomic_DNA"/>
</dbReference>
<sequence length="125" mass="15355">MEYKQEVRNKDFYLKKGRRTEKFDHYEKRKEFREYLYRTGTLDRLTEIMMDFYENPVLNWPSLEYLRTKLVAHNPDAEEIKKLRPKLEEVKSYRDYLVEENARLKEIFKTSNYTLSEDTSAHTDV</sequence>
<name>A0A5E4MLD3_9HEMI</name>
<evidence type="ECO:0000313" key="1">
    <source>
        <dbReference type="EMBL" id="VVC33040.1"/>
    </source>
</evidence>
<accession>A0A5E4MLD3</accession>
<protein>
    <submittedName>
        <fullName evidence="1">Uncharacterized protein</fullName>
    </submittedName>
</protein>
<evidence type="ECO:0000313" key="2">
    <source>
        <dbReference type="Proteomes" id="UP000325440"/>
    </source>
</evidence>
<dbReference type="OrthoDB" id="524165at2759"/>
<dbReference type="Proteomes" id="UP000325440">
    <property type="component" value="Unassembled WGS sequence"/>
</dbReference>
<dbReference type="AlphaFoldDB" id="A0A5E4MLD3"/>
<proteinExistence type="predicted"/>
<reference evidence="1 2" key="1">
    <citation type="submission" date="2019-08" db="EMBL/GenBank/DDBJ databases">
        <authorList>
            <person name="Alioto T."/>
            <person name="Alioto T."/>
            <person name="Gomez Garrido J."/>
        </authorList>
    </citation>
    <scope>NUCLEOTIDE SEQUENCE [LARGE SCALE GENOMIC DNA]</scope>
</reference>
<gene>
    <name evidence="1" type="ORF">CINCED_3A020695</name>
</gene>